<comment type="caution">
    <text evidence="2">The sequence shown here is derived from an EMBL/GenBank/DDBJ whole genome shotgun (WGS) entry which is preliminary data.</text>
</comment>
<dbReference type="EMBL" id="WIWS01000064">
    <property type="protein sequence ID" value="KAF3213370.1"/>
    <property type="molecule type" value="Genomic_DNA"/>
</dbReference>
<protein>
    <recommendedName>
        <fullName evidence="4">Pectate lyase</fullName>
    </recommendedName>
</protein>
<dbReference type="Proteomes" id="UP000472727">
    <property type="component" value="Unassembled WGS sequence"/>
</dbReference>
<dbReference type="Gene3D" id="2.160.20.10">
    <property type="entry name" value="Single-stranded right-handed beta-helix, Pectin lyase-like"/>
    <property type="match status" value="1"/>
</dbReference>
<keyword evidence="1" id="KW-0472">Membrane</keyword>
<keyword evidence="1" id="KW-1133">Transmembrane helix</keyword>
<evidence type="ECO:0000256" key="1">
    <source>
        <dbReference type="SAM" id="Phobius"/>
    </source>
</evidence>
<gene>
    <name evidence="2" type="ORF">TWF106_009497</name>
</gene>
<evidence type="ECO:0000313" key="3">
    <source>
        <dbReference type="Proteomes" id="UP000472727"/>
    </source>
</evidence>
<keyword evidence="1" id="KW-0812">Transmembrane</keyword>
<proteinExistence type="predicted"/>
<reference evidence="2 3" key="1">
    <citation type="submission" date="2019-06" db="EMBL/GenBank/DDBJ databases">
        <authorList>
            <person name="Palmer J.M."/>
        </authorList>
    </citation>
    <scope>NUCLEOTIDE SEQUENCE [LARGE SCALE GENOMIC DNA]</scope>
    <source>
        <strain evidence="2 3">TWF106</strain>
    </source>
</reference>
<feature type="transmembrane region" description="Helical" evidence="1">
    <location>
        <begin position="12"/>
        <end position="32"/>
    </location>
</feature>
<sequence>MSPTITITGKMFIAVALAFALALVIFIIPTSIRCLSVSGRAGGGAQVLIEGNYFVGASKPIFGTDGYAVARDIDFTDSTNHNTAPLGNPTAVPYQYSLLVSANVVGAVVGEAGATLAF</sequence>
<dbReference type="InterPro" id="IPR012334">
    <property type="entry name" value="Pectin_lyas_fold"/>
</dbReference>
<organism evidence="2 3">
    <name type="scientific">Orbilia oligospora</name>
    <name type="common">Nematode-trapping fungus</name>
    <name type="synonym">Arthrobotrys oligospora</name>
    <dbReference type="NCBI Taxonomy" id="2813651"/>
    <lineage>
        <taxon>Eukaryota</taxon>
        <taxon>Fungi</taxon>
        <taxon>Dikarya</taxon>
        <taxon>Ascomycota</taxon>
        <taxon>Pezizomycotina</taxon>
        <taxon>Orbiliomycetes</taxon>
        <taxon>Orbiliales</taxon>
        <taxon>Orbiliaceae</taxon>
        <taxon>Orbilia</taxon>
    </lineage>
</organism>
<accession>A0A7C8UQ00</accession>
<dbReference type="SUPFAM" id="SSF51126">
    <property type="entry name" value="Pectin lyase-like"/>
    <property type="match status" value="1"/>
</dbReference>
<evidence type="ECO:0000313" key="2">
    <source>
        <dbReference type="EMBL" id="KAF3213370.1"/>
    </source>
</evidence>
<dbReference type="InterPro" id="IPR011050">
    <property type="entry name" value="Pectin_lyase_fold/virulence"/>
</dbReference>
<name>A0A7C8UQ00_ORBOL</name>
<dbReference type="AlphaFoldDB" id="A0A7C8UQ00"/>
<evidence type="ECO:0008006" key="4">
    <source>
        <dbReference type="Google" id="ProtNLM"/>
    </source>
</evidence>